<dbReference type="OrthoDB" id="4893733at2759"/>
<evidence type="ECO:0000256" key="1">
    <source>
        <dbReference type="SAM" id="MobiDB-lite"/>
    </source>
</evidence>
<feature type="region of interest" description="Disordered" evidence="1">
    <location>
        <begin position="96"/>
        <end position="137"/>
    </location>
</feature>
<dbReference type="PANTHER" id="PTHR35391:SF5">
    <property type="entry name" value="DUF6590 DOMAIN-CONTAINING PROTEIN"/>
    <property type="match status" value="1"/>
</dbReference>
<comment type="caution">
    <text evidence="2">The sequence shown here is derived from an EMBL/GenBank/DDBJ whole genome shotgun (WGS) entry which is preliminary data.</text>
</comment>
<dbReference type="PANTHER" id="PTHR35391">
    <property type="entry name" value="C2H2-TYPE DOMAIN-CONTAINING PROTEIN-RELATED"/>
    <property type="match status" value="1"/>
</dbReference>
<feature type="region of interest" description="Disordered" evidence="1">
    <location>
        <begin position="225"/>
        <end position="250"/>
    </location>
</feature>
<accession>A0A0F9XBR2</accession>
<proteinExistence type="predicted"/>
<protein>
    <submittedName>
        <fullName evidence="2">Uncharacterized protein</fullName>
    </submittedName>
</protein>
<dbReference type="AlphaFoldDB" id="A0A0F9XBR2"/>
<evidence type="ECO:0000313" key="2">
    <source>
        <dbReference type="EMBL" id="KKO98057.1"/>
    </source>
</evidence>
<dbReference type="EMBL" id="JOKZ01000467">
    <property type="protein sequence ID" value="KKO98057.1"/>
    <property type="molecule type" value="Genomic_DNA"/>
</dbReference>
<dbReference type="Proteomes" id="UP000034112">
    <property type="component" value="Unassembled WGS sequence"/>
</dbReference>
<name>A0A0F9XBR2_TRIHA</name>
<evidence type="ECO:0000313" key="3">
    <source>
        <dbReference type="Proteomes" id="UP000034112"/>
    </source>
</evidence>
<reference evidence="3" key="1">
    <citation type="journal article" date="2015" name="Genome Announc.">
        <title>Draft whole-genome sequence of the biocontrol agent Trichoderma harzianum T6776.</title>
        <authorList>
            <person name="Baroncelli R."/>
            <person name="Piaggeschi G."/>
            <person name="Fiorini L."/>
            <person name="Bertolini E."/>
            <person name="Zapparata A."/>
            <person name="Pe M.E."/>
            <person name="Sarrocco S."/>
            <person name="Vannacci G."/>
        </authorList>
    </citation>
    <scope>NUCLEOTIDE SEQUENCE [LARGE SCALE GENOMIC DNA]</scope>
    <source>
        <strain evidence="3">T6776</strain>
    </source>
</reference>
<gene>
    <name evidence="2" type="ORF">THAR02_09843</name>
</gene>
<feature type="compositionally biased region" description="Basic and acidic residues" evidence="1">
    <location>
        <begin position="239"/>
        <end position="250"/>
    </location>
</feature>
<sequence length="250" mass="28340">MENGEPSVILTSNEMISDIRDASTRCRALLHGLSKDGNTNATEAREEMASFNIWVADMGVFDKGRKSITSRLKSDPSLCHLTQQLLTVLEYKFREGEEEESQHDSESDCSSDRPSSPFKLVSSSSEESEDDEVPGPWTSVQTLMTTLRGMAAMVRRGGNDHRQERTEKFKNLPRHEELYESTEECAKQKVDHLFPKACAALQKRIAQAIARRQIWLVCLEEHQQKTLRRSEPAPALQQKEPESMEDKSAQ</sequence>
<organism evidence="2 3">
    <name type="scientific">Trichoderma harzianum</name>
    <name type="common">Hypocrea lixii</name>
    <dbReference type="NCBI Taxonomy" id="5544"/>
    <lineage>
        <taxon>Eukaryota</taxon>
        <taxon>Fungi</taxon>
        <taxon>Dikarya</taxon>
        <taxon>Ascomycota</taxon>
        <taxon>Pezizomycotina</taxon>
        <taxon>Sordariomycetes</taxon>
        <taxon>Hypocreomycetidae</taxon>
        <taxon>Hypocreales</taxon>
        <taxon>Hypocreaceae</taxon>
        <taxon>Trichoderma</taxon>
    </lineage>
</organism>